<comment type="caution">
    <text evidence="2">The sequence shown here is derived from an EMBL/GenBank/DDBJ whole genome shotgun (WGS) entry which is preliminary data.</text>
</comment>
<evidence type="ECO:0000313" key="3">
    <source>
        <dbReference type="Proteomes" id="UP000031599"/>
    </source>
</evidence>
<organism evidence="2 3">
    <name type="scientific">Enhygromyxa salina</name>
    <dbReference type="NCBI Taxonomy" id="215803"/>
    <lineage>
        <taxon>Bacteria</taxon>
        <taxon>Pseudomonadati</taxon>
        <taxon>Myxococcota</taxon>
        <taxon>Polyangia</taxon>
        <taxon>Nannocystales</taxon>
        <taxon>Nannocystaceae</taxon>
        <taxon>Enhygromyxa</taxon>
    </lineage>
</organism>
<evidence type="ECO:0000256" key="1">
    <source>
        <dbReference type="SAM" id="MobiDB-lite"/>
    </source>
</evidence>
<sequence length="172" mass="18264">MLTLAGCPDEPTPPGPDPDPVALVSADAWARITDPSADAFADQRPADAACDDAGWFVDPFAQSIEIETDVCNYLTLSQTILRELGPNDLVTVSGYHDDLSAPEPALGYLGLALDGELVWEFEVPIPAAAAVFKQSFSVGHSVPPNAEIQLHVHNHGPNTWEVIAVQVTPARG</sequence>
<accession>A0A0C1ZTP1</accession>
<proteinExistence type="predicted"/>
<reference evidence="2 3" key="1">
    <citation type="submission" date="2014-12" db="EMBL/GenBank/DDBJ databases">
        <title>Genome assembly of Enhygromyxa salina DSM 15201.</title>
        <authorList>
            <person name="Sharma G."/>
            <person name="Subramanian S."/>
        </authorList>
    </citation>
    <scope>NUCLEOTIDE SEQUENCE [LARGE SCALE GENOMIC DNA]</scope>
    <source>
        <strain evidence="2 3">DSM 15201</strain>
    </source>
</reference>
<dbReference type="Proteomes" id="UP000031599">
    <property type="component" value="Unassembled WGS sequence"/>
</dbReference>
<feature type="compositionally biased region" description="Pro residues" evidence="1">
    <location>
        <begin position="10"/>
        <end position="19"/>
    </location>
</feature>
<protein>
    <submittedName>
        <fullName evidence="2">Uncharacterized protein</fullName>
    </submittedName>
</protein>
<evidence type="ECO:0000313" key="2">
    <source>
        <dbReference type="EMBL" id="KIG14423.1"/>
    </source>
</evidence>
<name>A0A0C1ZTP1_9BACT</name>
<dbReference type="EMBL" id="JMCC02000073">
    <property type="protein sequence ID" value="KIG14423.1"/>
    <property type="molecule type" value="Genomic_DNA"/>
</dbReference>
<dbReference type="AlphaFoldDB" id="A0A0C1ZTP1"/>
<gene>
    <name evidence="2" type="ORF">DB30_06766</name>
</gene>
<dbReference type="RefSeq" id="WP_052553600.1">
    <property type="nucleotide sequence ID" value="NZ_JMCC02000073.1"/>
</dbReference>
<feature type="region of interest" description="Disordered" evidence="1">
    <location>
        <begin position="1"/>
        <end position="20"/>
    </location>
</feature>